<dbReference type="SUPFAM" id="SSF54897">
    <property type="entry name" value="Protease propeptides/inhibitors"/>
    <property type="match status" value="1"/>
</dbReference>
<dbReference type="InterPro" id="IPR003146">
    <property type="entry name" value="M14A_act_pep"/>
</dbReference>
<evidence type="ECO:0000259" key="13">
    <source>
        <dbReference type="PROSITE" id="PS52035"/>
    </source>
</evidence>
<keyword evidence="9" id="KW-0482">Metalloprotease</keyword>
<dbReference type="InterPro" id="IPR000834">
    <property type="entry name" value="Peptidase_M14"/>
</dbReference>
<evidence type="ECO:0000256" key="5">
    <source>
        <dbReference type="ARBA" id="ARBA00022723"/>
    </source>
</evidence>
<dbReference type="FunFam" id="3.40.630.10:FF:000084">
    <property type="entry name" value="Carboxypeptidase B2"/>
    <property type="match status" value="1"/>
</dbReference>
<dbReference type="PRINTS" id="PR00765">
    <property type="entry name" value="CRBOXYPTASEA"/>
</dbReference>
<sequence>MFIMKIVGIVLLLAAAVCAKHEEYNGWTSYAVNPSTFEQLKIIGQLVDQYEVDVFSYPTVQREGLVLVRPEVNDSVVKALEENQISYSVHVSDIKAVLDQEDAVNARRKAEARGRSGGKSLPYDAYQEFPVIDDYLQDIARRYPNLVKLVTPANSFEGRPIRYLKISTTNFEDTRKPVIFLEGGIHAREWISPPTVTWAIHKLVENNTEPDLLRDFDWILLPVSNPDGYQFTHTNSRFWRKTRSTVGQNTARCPGVDGNRNYDFQWNTVGTSSNPCSDTYAGTAPFSEIETRVVRDIIHEYLPRMKLFLTMHSYGSMILYPWGHDGSLSSNAFALHTVGVAMAEDIDKVSLPNFPSYTVGNSVLVIGYAAAGAAEDYAHLAGVPLSYTYELPGLRSGLNGFNLDPIYIQQVAIETWAGIVAGARRIAQM</sequence>
<name>A0A8S4G4H4_PLUXY</name>
<evidence type="ECO:0000256" key="12">
    <source>
        <dbReference type="SAM" id="SignalP"/>
    </source>
</evidence>
<dbReference type="PROSITE" id="PS00132">
    <property type="entry name" value="CARBOXYPEPT_ZN_1"/>
    <property type="match status" value="1"/>
</dbReference>
<evidence type="ECO:0000256" key="9">
    <source>
        <dbReference type="ARBA" id="ARBA00023049"/>
    </source>
</evidence>
<evidence type="ECO:0000256" key="4">
    <source>
        <dbReference type="ARBA" id="ARBA00022670"/>
    </source>
</evidence>
<comment type="caution">
    <text evidence="14">The sequence shown here is derived from an EMBL/GenBank/DDBJ whole genome shotgun (WGS) entry which is preliminary data.</text>
</comment>
<keyword evidence="5" id="KW-0479">Metal-binding</keyword>
<dbReference type="Gene3D" id="3.40.630.10">
    <property type="entry name" value="Zn peptidases"/>
    <property type="match status" value="1"/>
</dbReference>
<dbReference type="GO" id="GO:0005615">
    <property type="term" value="C:extracellular space"/>
    <property type="evidence" value="ECO:0007669"/>
    <property type="project" value="TreeGrafter"/>
</dbReference>
<keyword evidence="10" id="KW-1015">Disulfide bond</keyword>
<dbReference type="AlphaFoldDB" id="A0A8S4G4H4"/>
<dbReference type="Pfam" id="PF02244">
    <property type="entry name" value="Propep_M14"/>
    <property type="match status" value="1"/>
</dbReference>
<feature type="active site" description="Proton donor/acceptor" evidence="11">
    <location>
        <position position="390"/>
    </location>
</feature>
<proteinExistence type="inferred from homology"/>
<gene>
    <name evidence="14" type="ORF">PLXY2_LOCUS12119</name>
</gene>
<accession>A0A8S4G4H4</accession>
<dbReference type="GO" id="GO:0008270">
    <property type="term" value="F:zinc ion binding"/>
    <property type="evidence" value="ECO:0007669"/>
    <property type="project" value="InterPro"/>
</dbReference>
<feature type="chain" id="PRO_5035730476" evidence="12">
    <location>
        <begin position="20"/>
        <end position="429"/>
    </location>
</feature>
<evidence type="ECO:0000256" key="11">
    <source>
        <dbReference type="PROSITE-ProRule" id="PRU01379"/>
    </source>
</evidence>
<dbReference type="InterPro" id="IPR057246">
    <property type="entry name" value="CARBOXYPEPT_ZN_1"/>
</dbReference>
<reference evidence="14" key="1">
    <citation type="submission" date="2020-11" db="EMBL/GenBank/DDBJ databases">
        <authorList>
            <person name="Whiteford S."/>
        </authorList>
    </citation>
    <scope>NUCLEOTIDE SEQUENCE</scope>
</reference>
<evidence type="ECO:0000256" key="3">
    <source>
        <dbReference type="ARBA" id="ARBA00022645"/>
    </source>
</evidence>
<dbReference type="Proteomes" id="UP000653454">
    <property type="component" value="Unassembled WGS sequence"/>
</dbReference>
<feature type="domain" description="Peptidase M14" evidence="13">
    <location>
        <begin position="125"/>
        <end position="426"/>
    </location>
</feature>
<dbReference type="Pfam" id="PF00246">
    <property type="entry name" value="Peptidase_M14"/>
    <property type="match status" value="1"/>
</dbReference>
<dbReference type="PANTHER" id="PTHR11705">
    <property type="entry name" value="PROTEASE FAMILY M14 CARBOXYPEPTIDASE A,B"/>
    <property type="match status" value="1"/>
</dbReference>
<dbReference type="GO" id="GO:0006508">
    <property type="term" value="P:proteolysis"/>
    <property type="evidence" value="ECO:0007669"/>
    <property type="project" value="UniProtKB-KW"/>
</dbReference>
<organism evidence="14 15">
    <name type="scientific">Plutella xylostella</name>
    <name type="common">Diamondback moth</name>
    <name type="synonym">Plutella maculipennis</name>
    <dbReference type="NCBI Taxonomy" id="51655"/>
    <lineage>
        <taxon>Eukaryota</taxon>
        <taxon>Metazoa</taxon>
        <taxon>Ecdysozoa</taxon>
        <taxon>Arthropoda</taxon>
        <taxon>Hexapoda</taxon>
        <taxon>Insecta</taxon>
        <taxon>Pterygota</taxon>
        <taxon>Neoptera</taxon>
        <taxon>Endopterygota</taxon>
        <taxon>Lepidoptera</taxon>
        <taxon>Glossata</taxon>
        <taxon>Ditrysia</taxon>
        <taxon>Yponomeutoidea</taxon>
        <taxon>Plutellidae</taxon>
        <taxon>Plutella</taxon>
    </lineage>
</organism>
<dbReference type="PANTHER" id="PTHR11705:SF140">
    <property type="entry name" value="FI02848P-RELATED"/>
    <property type="match status" value="1"/>
</dbReference>
<evidence type="ECO:0000256" key="6">
    <source>
        <dbReference type="ARBA" id="ARBA00022729"/>
    </source>
</evidence>
<comment type="cofactor">
    <cofactor evidence="1">
        <name>Zn(2+)</name>
        <dbReference type="ChEBI" id="CHEBI:29105"/>
    </cofactor>
</comment>
<dbReference type="InterPro" id="IPR036990">
    <property type="entry name" value="M14A-like_propep"/>
</dbReference>
<dbReference type="EMBL" id="CAJHNJ030000069">
    <property type="protein sequence ID" value="CAG9133888.1"/>
    <property type="molecule type" value="Genomic_DNA"/>
</dbReference>
<comment type="similarity">
    <text evidence="2 11">Belongs to the peptidase M14 family.</text>
</comment>
<protein>
    <submittedName>
        <fullName evidence="14">(diamondback moth) hypothetical protein</fullName>
    </submittedName>
</protein>
<keyword evidence="6 12" id="KW-0732">Signal</keyword>
<keyword evidence="7" id="KW-0378">Hydrolase</keyword>
<dbReference type="SUPFAM" id="SSF53187">
    <property type="entry name" value="Zn-dependent exopeptidases"/>
    <property type="match status" value="1"/>
</dbReference>
<keyword evidence="4" id="KW-0645">Protease</keyword>
<keyword evidence="3" id="KW-0121">Carboxypeptidase</keyword>
<keyword evidence="15" id="KW-1185">Reference proteome</keyword>
<evidence type="ECO:0000313" key="14">
    <source>
        <dbReference type="EMBL" id="CAG9133888.1"/>
    </source>
</evidence>
<dbReference type="GO" id="GO:0004181">
    <property type="term" value="F:metallocarboxypeptidase activity"/>
    <property type="evidence" value="ECO:0007669"/>
    <property type="project" value="InterPro"/>
</dbReference>
<evidence type="ECO:0000256" key="10">
    <source>
        <dbReference type="ARBA" id="ARBA00023157"/>
    </source>
</evidence>
<dbReference type="SMART" id="SM00631">
    <property type="entry name" value="Zn_pept"/>
    <property type="match status" value="1"/>
</dbReference>
<keyword evidence="8" id="KW-0862">Zinc</keyword>
<evidence type="ECO:0000313" key="15">
    <source>
        <dbReference type="Proteomes" id="UP000653454"/>
    </source>
</evidence>
<evidence type="ECO:0000256" key="7">
    <source>
        <dbReference type="ARBA" id="ARBA00022801"/>
    </source>
</evidence>
<evidence type="ECO:0000256" key="2">
    <source>
        <dbReference type="ARBA" id="ARBA00005988"/>
    </source>
</evidence>
<feature type="signal peptide" evidence="12">
    <location>
        <begin position="1"/>
        <end position="19"/>
    </location>
</feature>
<evidence type="ECO:0000256" key="8">
    <source>
        <dbReference type="ARBA" id="ARBA00022833"/>
    </source>
</evidence>
<evidence type="ECO:0000256" key="1">
    <source>
        <dbReference type="ARBA" id="ARBA00001947"/>
    </source>
</evidence>
<dbReference type="Gene3D" id="3.30.70.340">
    <property type="entry name" value="Metallocarboxypeptidase-like"/>
    <property type="match status" value="1"/>
</dbReference>
<dbReference type="PROSITE" id="PS52035">
    <property type="entry name" value="PEPTIDASE_M14"/>
    <property type="match status" value="1"/>
</dbReference>